<keyword evidence="2" id="KW-1185">Reference proteome</keyword>
<dbReference type="AlphaFoldDB" id="A0A8X6MGX9"/>
<sequence length="69" mass="8408">MKQRGVLDEDEYDVLCFDERGMDEYSDHETDSHIDDEFFPAKYRRHFSVREQLIFDKMLEPYRGRSCPI</sequence>
<evidence type="ECO:0000313" key="2">
    <source>
        <dbReference type="Proteomes" id="UP000887013"/>
    </source>
</evidence>
<feature type="non-terminal residue" evidence="1">
    <location>
        <position position="69"/>
    </location>
</feature>
<protein>
    <submittedName>
        <fullName evidence="1">Uncharacterized protein</fullName>
    </submittedName>
</protein>
<organism evidence="1 2">
    <name type="scientific">Nephila pilipes</name>
    <name type="common">Giant wood spider</name>
    <name type="synonym">Nephila maculata</name>
    <dbReference type="NCBI Taxonomy" id="299642"/>
    <lineage>
        <taxon>Eukaryota</taxon>
        <taxon>Metazoa</taxon>
        <taxon>Ecdysozoa</taxon>
        <taxon>Arthropoda</taxon>
        <taxon>Chelicerata</taxon>
        <taxon>Arachnida</taxon>
        <taxon>Araneae</taxon>
        <taxon>Araneomorphae</taxon>
        <taxon>Entelegynae</taxon>
        <taxon>Araneoidea</taxon>
        <taxon>Nephilidae</taxon>
        <taxon>Nephila</taxon>
    </lineage>
</organism>
<comment type="caution">
    <text evidence="1">The sequence shown here is derived from an EMBL/GenBank/DDBJ whole genome shotgun (WGS) entry which is preliminary data.</text>
</comment>
<proteinExistence type="predicted"/>
<dbReference type="Proteomes" id="UP000887013">
    <property type="component" value="Unassembled WGS sequence"/>
</dbReference>
<evidence type="ECO:0000313" key="1">
    <source>
        <dbReference type="EMBL" id="GFS51098.1"/>
    </source>
</evidence>
<name>A0A8X6MGX9_NEPPI</name>
<gene>
    <name evidence="1" type="ORF">NPIL_536931</name>
</gene>
<reference evidence="1" key="1">
    <citation type="submission" date="2020-08" db="EMBL/GenBank/DDBJ databases">
        <title>Multicomponent nature underlies the extraordinary mechanical properties of spider dragline silk.</title>
        <authorList>
            <person name="Kono N."/>
            <person name="Nakamura H."/>
            <person name="Mori M."/>
            <person name="Yoshida Y."/>
            <person name="Ohtoshi R."/>
            <person name="Malay A.D."/>
            <person name="Moran D.A.P."/>
            <person name="Tomita M."/>
            <person name="Numata K."/>
            <person name="Arakawa K."/>
        </authorList>
    </citation>
    <scope>NUCLEOTIDE SEQUENCE</scope>
</reference>
<accession>A0A8X6MGX9</accession>
<dbReference type="EMBL" id="BMAW01091676">
    <property type="protein sequence ID" value="GFS51098.1"/>
    <property type="molecule type" value="Genomic_DNA"/>
</dbReference>